<sequence>MLIPIVIGSQVFDIHAILSVPTAAVSRHIVSLPYSPTARYYAPVHSPLPLVARPRPWSYLLVPALVSTRRHHGVVVDPARTPPRQVAWDTLPIPALPLPLLGSLLSSSSGCAPLLSAFLPALSLIWPWMLGSSSSPSSATPIGSLEPAPQPPSSLKSGCPSSSWWPPSPAVILHSKPRSGLRLPCACPLCTSRRAVGAALAAVELCSL</sequence>
<accession>A0A804Q8X7</accession>
<dbReference type="EnsemblPlants" id="Zm00001eb308570_T001">
    <property type="protein sequence ID" value="Zm00001eb308570_P001"/>
    <property type="gene ID" value="Zm00001eb308570"/>
</dbReference>
<evidence type="ECO:0000313" key="3">
    <source>
        <dbReference type="Proteomes" id="UP000007305"/>
    </source>
</evidence>
<keyword evidence="3" id="KW-1185">Reference proteome</keyword>
<evidence type="ECO:0000313" key="2">
    <source>
        <dbReference type="EnsemblPlants" id="Zm00001eb308570_P001"/>
    </source>
</evidence>
<reference evidence="2" key="3">
    <citation type="submission" date="2021-05" db="UniProtKB">
        <authorList>
            <consortium name="EnsemblPlants"/>
        </authorList>
    </citation>
    <scope>IDENTIFICATION</scope>
    <source>
        <strain evidence="2">cv. B73</strain>
    </source>
</reference>
<dbReference type="Proteomes" id="UP000007305">
    <property type="component" value="Chromosome 7"/>
</dbReference>
<dbReference type="InParanoid" id="A0A804Q8X7"/>
<reference evidence="3" key="1">
    <citation type="submission" date="2015-12" db="EMBL/GenBank/DDBJ databases">
        <title>Update maize B73 reference genome by single molecule sequencing technologies.</title>
        <authorList>
            <consortium name="Maize Genome Sequencing Project"/>
            <person name="Ware D."/>
        </authorList>
    </citation>
    <scope>NUCLEOTIDE SEQUENCE [LARGE SCALE GENOMIC DNA]</scope>
    <source>
        <strain evidence="3">cv. B73</strain>
    </source>
</reference>
<dbReference type="Gramene" id="Zm00001eb308570_T001">
    <property type="protein sequence ID" value="Zm00001eb308570_P001"/>
    <property type="gene ID" value="Zm00001eb308570"/>
</dbReference>
<proteinExistence type="predicted"/>
<protein>
    <submittedName>
        <fullName evidence="2">Uncharacterized protein</fullName>
    </submittedName>
</protein>
<dbReference type="AlphaFoldDB" id="A0A804Q8X7"/>
<feature type="region of interest" description="Disordered" evidence="1">
    <location>
        <begin position="139"/>
        <end position="161"/>
    </location>
</feature>
<evidence type="ECO:0000256" key="1">
    <source>
        <dbReference type="SAM" id="MobiDB-lite"/>
    </source>
</evidence>
<organism evidence="2 3">
    <name type="scientific">Zea mays</name>
    <name type="common">Maize</name>
    <dbReference type="NCBI Taxonomy" id="4577"/>
    <lineage>
        <taxon>Eukaryota</taxon>
        <taxon>Viridiplantae</taxon>
        <taxon>Streptophyta</taxon>
        <taxon>Embryophyta</taxon>
        <taxon>Tracheophyta</taxon>
        <taxon>Spermatophyta</taxon>
        <taxon>Magnoliopsida</taxon>
        <taxon>Liliopsida</taxon>
        <taxon>Poales</taxon>
        <taxon>Poaceae</taxon>
        <taxon>PACMAD clade</taxon>
        <taxon>Panicoideae</taxon>
        <taxon>Andropogonodae</taxon>
        <taxon>Andropogoneae</taxon>
        <taxon>Tripsacinae</taxon>
        <taxon>Zea</taxon>
    </lineage>
</organism>
<name>A0A804Q8X7_MAIZE</name>
<reference evidence="2" key="2">
    <citation type="submission" date="2019-07" db="EMBL/GenBank/DDBJ databases">
        <authorList>
            <person name="Seetharam A."/>
            <person name="Woodhouse M."/>
            <person name="Cannon E."/>
        </authorList>
    </citation>
    <scope>NUCLEOTIDE SEQUENCE [LARGE SCALE GENOMIC DNA]</scope>
    <source>
        <strain evidence="2">cv. B73</strain>
    </source>
</reference>